<evidence type="ECO:0000313" key="1">
    <source>
        <dbReference type="EMBL" id="WSD16754.1"/>
    </source>
</evidence>
<dbReference type="Proteomes" id="UP001340816">
    <property type="component" value="Chromosome"/>
</dbReference>
<dbReference type="Gene3D" id="3.10.180.10">
    <property type="entry name" value="2,3-Dihydroxybiphenyl 1,2-Dioxygenase, domain 1"/>
    <property type="match status" value="1"/>
</dbReference>
<dbReference type="InterPro" id="IPR029068">
    <property type="entry name" value="Glyas_Bleomycin-R_OHBP_Dase"/>
</dbReference>
<organism evidence="1 2">
    <name type="scientific">Streptomyces phaeochromogenes</name>
    <dbReference type="NCBI Taxonomy" id="1923"/>
    <lineage>
        <taxon>Bacteria</taxon>
        <taxon>Bacillati</taxon>
        <taxon>Actinomycetota</taxon>
        <taxon>Actinomycetes</taxon>
        <taxon>Kitasatosporales</taxon>
        <taxon>Streptomycetaceae</taxon>
        <taxon>Streptomyces</taxon>
        <taxon>Streptomyces phaeochromogenes group</taxon>
    </lineage>
</organism>
<proteinExistence type="predicted"/>
<accession>A0ABZ1HDT1</accession>
<protein>
    <submittedName>
        <fullName evidence="1">VOC family protein</fullName>
    </submittedName>
</protein>
<keyword evidence="2" id="KW-1185">Reference proteome</keyword>
<dbReference type="EMBL" id="CP109135">
    <property type="protein sequence ID" value="WSD16754.1"/>
    <property type="molecule type" value="Genomic_DNA"/>
</dbReference>
<gene>
    <name evidence="1" type="ORF">OHB35_27845</name>
</gene>
<dbReference type="RefSeq" id="WP_326760246.1">
    <property type="nucleotide sequence ID" value="NZ_CP108011.1"/>
</dbReference>
<dbReference type="SUPFAM" id="SSF54593">
    <property type="entry name" value="Glyoxalase/Bleomycin resistance protein/Dihydroxybiphenyl dioxygenase"/>
    <property type="match status" value="1"/>
</dbReference>
<sequence>MANEVTIPLLPCRSIDEITEFYGALGFTTTYRQTRPNPYVAVQREDLQLHFGGIEGFDPEQSYGSCVVIVPDTGAIHQAFAEAMRAAYGKVLVSGIPRMTSPRQRKNTGKRAGFSVVDPGGNWIRFFPATEDKDVPDESSYPTGRLTKALENAIVLGDSKGDTHQAARILDSTLTRERASAHPVELVETLVYRAELALRLDDAPRARALLTEVDGVPLGDGERVRLTNTLAVARELEGSLPTAPTGEGAV</sequence>
<name>A0ABZ1HDT1_STRPH</name>
<reference evidence="1 2" key="1">
    <citation type="submission" date="2022-10" db="EMBL/GenBank/DDBJ databases">
        <title>The complete genomes of actinobacterial strains from the NBC collection.</title>
        <authorList>
            <person name="Joergensen T.S."/>
            <person name="Alvarez Arevalo M."/>
            <person name="Sterndorff E.B."/>
            <person name="Faurdal D."/>
            <person name="Vuksanovic O."/>
            <person name="Mourched A.-S."/>
            <person name="Charusanti P."/>
            <person name="Shaw S."/>
            <person name="Blin K."/>
            <person name="Weber T."/>
        </authorList>
    </citation>
    <scope>NUCLEOTIDE SEQUENCE [LARGE SCALE GENOMIC DNA]</scope>
    <source>
        <strain evidence="1 2">NBC 01752</strain>
    </source>
</reference>
<evidence type="ECO:0000313" key="2">
    <source>
        <dbReference type="Proteomes" id="UP001340816"/>
    </source>
</evidence>